<organism evidence="5 6">
    <name type="scientific">Lysobacter hankyongensis</name>
    <dbReference type="NCBI Taxonomy" id="1176535"/>
    <lineage>
        <taxon>Bacteria</taxon>
        <taxon>Pseudomonadati</taxon>
        <taxon>Pseudomonadota</taxon>
        <taxon>Gammaproteobacteria</taxon>
        <taxon>Lysobacterales</taxon>
        <taxon>Lysobacteraceae</taxon>
        <taxon>Lysobacter</taxon>
    </lineage>
</organism>
<comment type="similarity">
    <text evidence="4">Belongs to the Maf family. YhdE subfamily.</text>
</comment>
<dbReference type="EC" id="3.6.1.9" evidence="4"/>
<sequence length="203" mass="21448">MLHLASKSPRRRELLRMLGLEFGVLDLDIPELPAPAEPPEEYVRRVAREKAGAGLLRMSGQPDAVVLGADTEVVLDGRIYGKPVDAADAAAMLRSLSGRTHAVISALSMVSAGRELQAVSVSEVTFAAMSEDDIAVYLATGEWDGKAGAYAIQGMAQSFISHLSGSHSGVMGLPLHETASLLRGFGLFPARASASHDGPEPMR</sequence>
<evidence type="ECO:0000256" key="3">
    <source>
        <dbReference type="ARBA" id="ARBA00023080"/>
    </source>
</evidence>
<comment type="catalytic activity">
    <reaction evidence="4">
        <text>UTP + H2O = UMP + diphosphate + H(+)</text>
        <dbReference type="Rhea" id="RHEA:29395"/>
        <dbReference type="ChEBI" id="CHEBI:15377"/>
        <dbReference type="ChEBI" id="CHEBI:15378"/>
        <dbReference type="ChEBI" id="CHEBI:33019"/>
        <dbReference type="ChEBI" id="CHEBI:46398"/>
        <dbReference type="ChEBI" id="CHEBI:57865"/>
        <dbReference type="EC" id="3.6.1.9"/>
    </reaction>
</comment>
<keyword evidence="2 4" id="KW-0378">Hydrolase</keyword>
<evidence type="ECO:0000256" key="2">
    <source>
        <dbReference type="ARBA" id="ARBA00022801"/>
    </source>
</evidence>
<evidence type="ECO:0000313" key="5">
    <source>
        <dbReference type="EMBL" id="GAA4806811.1"/>
    </source>
</evidence>
<proteinExistence type="inferred from homology"/>
<comment type="function">
    <text evidence="4">Nucleoside triphosphate pyrophosphatase that hydrolyzes dTTP and UTP. May have a dual role in cell division arrest and in preventing the incorporation of modified nucleotides into cellular nucleic acids.</text>
</comment>
<dbReference type="Proteomes" id="UP001499959">
    <property type="component" value="Unassembled WGS sequence"/>
</dbReference>
<gene>
    <name evidence="5" type="ORF">GCM10023307_36870</name>
</gene>
<dbReference type="CDD" id="cd00555">
    <property type="entry name" value="Maf"/>
    <property type="match status" value="1"/>
</dbReference>
<comment type="caution">
    <text evidence="5">The sequence shown here is derived from an EMBL/GenBank/DDBJ whole genome shotgun (WGS) entry which is preliminary data.</text>
</comment>
<dbReference type="NCBIfam" id="TIGR00172">
    <property type="entry name" value="maf"/>
    <property type="match status" value="1"/>
</dbReference>
<comment type="subcellular location">
    <subcellularLocation>
        <location evidence="4">Cytoplasm</location>
    </subcellularLocation>
</comment>
<comment type="caution">
    <text evidence="4">Lacks conserved residue(s) required for the propagation of feature annotation.</text>
</comment>
<reference evidence="6" key="1">
    <citation type="journal article" date="2019" name="Int. J. Syst. Evol. Microbiol.">
        <title>The Global Catalogue of Microorganisms (GCM) 10K type strain sequencing project: providing services to taxonomists for standard genome sequencing and annotation.</title>
        <authorList>
            <consortium name="The Broad Institute Genomics Platform"/>
            <consortium name="The Broad Institute Genome Sequencing Center for Infectious Disease"/>
            <person name="Wu L."/>
            <person name="Ma J."/>
        </authorList>
    </citation>
    <scope>NUCLEOTIDE SEQUENCE [LARGE SCALE GENOMIC DNA]</scope>
    <source>
        <strain evidence="6">JCM 18204</strain>
    </source>
</reference>
<evidence type="ECO:0000256" key="1">
    <source>
        <dbReference type="ARBA" id="ARBA00001968"/>
    </source>
</evidence>
<keyword evidence="6" id="KW-1185">Reference proteome</keyword>
<evidence type="ECO:0000256" key="4">
    <source>
        <dbReference type="HAMAP-Rule" id="MF_00528"/>
    </source>
</evidence>
<feature type="active site" description="Proton acceptor" evidence="4">
    <location>
        <position position="70"/>
    </location>
</feature>
<dbReference type="HAMAP" id="MF_00528">
    <property type="entry name" value="Maf"/>
    <property type="match status" value="1"/>
</dbReference>
<comment type="cofactor">
    <cofactor evidence="1 4">
        <name>a divalent metal cation</name>
        <dbReference type="ChEBI" id="CHEBI:60240"/>
    </cofactor>
</comment>
<dbReference type="SUPFAM" id="SSF52972">
    <property type="entry name" value="ITPase-like"/>
    <property type="match status" value="1"/>
</dbReference>
<keyword evidence="4" id="KW-0963">Cytoplasm</keyword>
<keyword evidence="3 4" id="KW-0546">Nucleotide metabolism</keyword>
<dbReference type="PANTHER" id="PTHR43213:SF5">
    <property type="entry name" value="BIFUNCTIONAL DTTP_UTP PYROPHOSPHATASE_METHYLTRANSFERASE PROTEIN-RELATED"/>
    <property type="match status" value="1"/>
</dbReference>
<dbReference type="Gene3D" id="3.90.950.10">
    <property type="match status" value="1"/>
</dbReference>
<dbReference type="RefSeq" id="WP_345304844.1">
    <property type="nucleotide sequence ID" value="NZ_BAABJE010000030.1"/>
</dbReference>
<protein>
    <recommendedName>
        <fullName evidence="4">dTTP/UTP pyrophosphatase</fullName>
        <shortName evidence="4">dTTPase/UTPase</shortName>
        <ecNumber evidence="4">3.6.1.9</ecNumber>
    </recommendedName>
    <alternativeName>
        <fullName evidence="4">Nucleoside triphosphate pyrophosphatase</fullName>
    </alternativeName>
    <alternativeName>
        <fullName evidence="4">Nucleotide pyrophosphatase</fullName>
        <shortName evidence="4">Nucleotide PPase</shortName>
    </alternativeName>
</protein>
<dbReference type="InterPro" id="IPR003697">
    <property type="entry name" value="Maf-like"/>
</dbReference>
<dbReference type="PIRSF" id="PIRSF006305">
    <property type="entry name" value="Maf"/>
    <property type="match status" value="1"/>
</dbReference>
<feature type="site" description="Important for substrate specificity" evidence="4">
    <location>
        <position position="153"/>
    </location>
</feature>
<feature type="site" description="Important for substrate specificity" evidence="4">
    <location>
        <position position="10"/>
    </location>
</feature>
<dbReference type="EMBL" id="BAABJE010000030">
    <property type="protein sequence ID" value="GAA4806811.1"/>
    <property type="molecule type" value="Genomic_DNA"/>
</dbReference>
<accession>A0ABP9CBP2</accession>
<feature type="site" description="Important for substrate specificity" evidence="4">
    <location>
        <position position="71"/>
    </location>
</feature>
<comment type="catalytic activity">
    <reaction evidence="4">
        <text>dTTP + H2O = dTMP + diphosphate + H(+)</text>
        <dbReference type="Rhea" id="RHEA:28534"/>
        <dbReference type="ChEBI" id="CHEBI:15377"/>
        <dbReference type="ChEBI" id="CHEBI:15378"/>
        <dbReference type="ChEBI" id="CHEBI:33019"/>
        <dbReference type="ChEBI" id="CHEBI:37568"/>
        <dbReference type="ChEBI" id="CHEBI:63528"/>
        <dbReference type="EC" id="3.6.1.9"/>
    </reaction>
</comment>
<evidence type="ECO:0000313" key="6">
    <source>
        <dbReference type="Proteomes" id="UP001499959"/>
    </source>
</evidence>
<name>A0ABP9CBP2_9GAMM</name>
<dbReference type="PANTHER" id="PTHR43213">
    <property type="entry name" value="BIFUNCTIONAL DTTP/UTP PYROPHOSPHATASE/METHYLTRANSFERASE PROTEIN-RELATED"/>
    <property type="match status" value="1"/>
</dbReference>
<dbReference type="Pfam" id="PF02545">
    <property type="entry name" value="Maf"/>
    <property type="match status" value="1"/>
</dbReference>
<dbReference type="InterPro" id="IPR029001">
    <property type="entry name" value="ITPase-like_fam"/>
</dbReference>